<evidence type="ECO:0000259" key="1">
    <source>
        <dbReference type="Pfam" id="PF02698"/>
    </source>
</evidence>
<dbReference type="Pfam" id="PF02698">
    <property type="entry name" value="DUF218"/>
    <property type="match status" value="1"/>
</dbReference>
<gene>
    <name evidence="2" type="ORF">J21TS3_19490</name>
</gene>
<sequence>MKYPFDCLTDLVFVEEEKQIFPADVILVPGGSHTEPMSMAARLFRAGIAPYILPSGGYNRKLGTTEWEHFKEIGLSLGVPESRILKEDQARHTFDNARNSWKVLQEQHIEVKRAILVCKSYFSRRALMTYQTVFPPSVAFQVLQDDRRISRQNWFLDEEGIRWVLTEAQKISTYFAEHIPNWVKQSQNDAKD</sequence>
<accession>A0ABQ4LW05</accession>
<comment type="caution">
    <text evidence="2">The sequence shown here is derived from an EMBL/GenBank/DDBJ whole genome shotgun (WGS) entry which is preliminary data.</text>
</comment>
<proteinExistence type="predicted"/>
<dbReference type="InterPro" id="IPR003848">
    <property type="entry name" value="DUF218"/>
</dbReference>
<dbReference type="Gene3D" id="3.40.50.620">
    <property type="entry name" value="HUPs"/>
    <property type="match status" value="1"/>
</dbReference>
<feature type="domain" description="DUF218" evidence="1">
    <location>
        <begin position="24"/>
        <end position="157"/>
    </location>
</feature>
<dbReference type="InterPro" id="IPR014729">
    <property type="entry name" value="Rossmann-like_a/b/a_fold"/>
</dbReference>
<reference evidence="2 3" key="1">
    <citation type="submission" date="2021-03" db="EMBL/GenBank/DDBJ databases">
        <title>Antimicrobial resistance genes in bacteria isolated from Japanese honey, and their potential for conferring macrolide and lincosamide resistance in the American foulbrood pathogen Paenibacillus larvae.</title>
        <authorList>
            <person name="Okamoto M."/>
            <person name="Kumagai M."/>
            <person name="Kanamori H."/>
            <person name="Takamatsu D."/>
        </authorList>
    </citation>
    <scope>NUCLEOTIDE SEQUENCE [LARGE SCALE GENOMIC DNA]</scope>
    <source>
        <strain evidence="2 3">J21TS3</strain>
    </source>
</reference>
<dbReference type="RefSeq" id="WP_212949243.1">
    <property type="nucleotide sequence ID" value="NZ_BORW01000007.1"/>
</dbReference>
<evidence type="ECO:0000313" key="2">
    <source>
        <dbReference type="EMBL" id="GIO67128.1"/>
    </source>
</evidence>
<dbReference type="InterPro" id="IPR051599">
    <property type="entry name" value="Cell_Envelope_Assoc"/>
</dbReference>
<dbReference type="EMBL" id="BORW01000007">
    <property type="protein sequence ID" value="GIO67128.1"/>
    <property type="molecule type" value="Genomic_DNA"/>
</dbReference>
<name>A0ABQ4LW05_9BACL</name>
<dbReference type="Proteomes" id="UP000680638">
    <property type="component" value="Unassembled WGS sequence"/>
</dbReference>
<keyword evidence="3" id="KW-1185">Reference proteome</keyword>
<organism evidence="2 3">
    <name type="scientific">Paenibacillus cookii</name>
    <dbReference type="NCBI Taxonomy" id="157839"/>
    <lineage>
        <taxon>Bacteria</taxon>
        <taxon>Bacillati</taxon>
        <taxon>Bacillota</taxon>
        <taxon>Bacilli</taxon>
        <taxon>Bacillales</taxon>
        <taxon>Paenibacillaceae</taxon>
        <taxon>Paenibacillus</taxon>
    </lineage>
</organism>
<protein>
    <recommendedName>
        <fullName evidence="1">DUF218 domain-containing protein</fullName>
    </recommendedName>
</protein>
<dbReference type="CDD" id="cd06259">
    <property type="entry name" value="YdcF-like"/>
    <property type="match status" value="1"/>
</dbReference>
<dbReference type="PANTHER" id="PTHR30336:SF20">
    <property type="entry name" value="DUF218 DOMAIN-CONTAINING PROTEIN"/>
    <property type="match status" value="1"/>
</dbReference>
<evidence type="ECO:0000313" key="3">
    <source>
        <dbReference type="Proteomes" id="UP000680638"/>
    </source>
</evidence>
<dbReference type="PANTHER" id="PTHR30336">
    <property type="entry name" value="INNER MEMBRANE PROTEIN, PROBABLE PERMEASE"/>
    <property type="match status" value="1"/>
</dbReference>